<dbReference type="Proteomes" id="UP000450161">
    <property type="component" value="Unassembled WGS sequence"/>
</dbReference>
<name>A0A6I2TRI3_9BACT</name>
<dbReference type="GO" id="GO:0003677">
    <property type="term" value="F:DNA binding"/>
    <property type="evidence" value="ECO:0007669"/>
    <property type="project" value="UniProtKB-KW"/>
</dbReference>
<dbReference type="PANTHER" id="PTHR30408:SF12">
    <property type="entry name" value="TYPE I RESTRICTION ENZYME MJAVIII SPECIFICITY SUBUNIT"/>
    <property type="match status" value="1"/>
</dbReference>
<evidence type="ECO:0000313" key="6">
    <source>
        <dbReference type="Proteomes" id="UP000450161"/>
    </source>
</evidence>
<dbReference type="InterPro" id="IPR052021">
    <property type="entry name" value="Type-I_RS_S_subunit"/>
</dbReference>
<protein>
    <recommendedName>
        <fullName evidence="4">Type I restriction modification DNA specificity domain-containing protein</fullName>
    </recommendedName>
</protein>
<proteinExistence type="inferred from homology"/>
<dbReference type="GO" id="GO:0009307">
    <property type="term" value="P:DNA restriction-modification system"/>
    <property type="evidence" value="ECO:0007669"/>
    <property type="project" value="UniProtKB-KW"/>
</dbReference>
<comment type="similarity">
    <text evidence="1">Belongs to the type-I restriction system S methylase family.</text>
</comment>
<feature type="domain" description="Type I restriction modification DNA specificity" evidence="4">
    <location>
        <begin position="4"/>
        <end position="154"/>
    </location>
</feature>
<dbReference type="InterPro" id="IPR000055">
    <property type="entry name" value="Restrct_endonuc_typeI_TRD"/>
</dbReference>
<feature type="domain" description="Type I restriction modification DNA specificity" evidence="4">
    <location>
        <begin position="183"/>
        <end position="352"/>
    </location>
</feature>
<dbReference type="InterPro" id="IPR044946">
    <property type="entry name" value="Restrct_endonuc_typeI_TRD_sf"/>
</dbReference>
<dbReference type="AlphaFoldDB" id="A0A6I2TRI3"/>
<evidence type="ECO:0000259" key="4">
    <source>
        <dbReference type="Pfam" id="PF01420"/>
    </source>
</evidence>
<evidence type="ECO:0000313" key="5">
    <source>
        <dbReference type="EMBL" id="MST76251.1"/>
    </source>
</evidence>
<dbReference type="Gene3D" id="3.90.220.20">
    <property type="entry name" value="DNA methylase specificity domains"/>
    <property type="match status" value="2"/>
</dbReference>
<evidence type="ECO:0000256" key="2">
    <source>
        <dbReference type="ARBA" id="ARBA00022747"/>
    </source>
</evidence>
<reference evidence="5 6" key="1">
    <citation type="submission" date="2019-08" db="EMBL/GenBank/DDBJ databases">
        <title>In-depth cultivation of the pig gut microbiome towards novel bacterial diversity and tailored functional studies.</title>
        <authorList>
            <person name="Wylensek D."/>
            <person name="Hitch T.C.A."/>
            <person name="Clavel T."/>
        </authorList>
    </citation>
    <scope>NUCLEOTIDE SEQUENCE [LARGE SCALE GENOMIC DNA]</scope>
    <source>
        <strain evidence="5 6">LKV-178-WT-2C</strain>
    </source>
</reference>
<gene>
    <name evidence="5" type="ORF">FYJ72_00710</name>
</gene>
<evidence type="ECO:0000256" key="3">
    <source>
        <dbReference type="ARBA" id="ARBA00023125"/>
    </source>
</evidence>
<dbReference type="CDD" id="cd16961">
    <property type="entry name" value="RMtype1_S_TRD-CR_like"/>
    <property type="match status" value="1"/>
</dbReference>
<organism evidence="5 6">
    <name type="scientific">Segatella copri</name>
    <dbReference type="NCBI Taxonomy" id="165179"/>
    <lineage>
        <taxon>Bacteria</taxon>
        <taxon>Pseudomonadati</taxon>
        <taxon>Bacteroidota</taxon>
        <taxon>Bacteroidia</taxon>
        <taxon>Bacteroidales</taxon>
        <taxon>Prevotellaceae</taxon>
        <taxon>Segatella</taxon>
    </lineage>
</organism>
<dbReference type="EMBL" id="VUNF01000001">
    <property type="protein sequence ID" value="MST76251.1"/>
    <property type="molecule type" value="Genomic_DNA"/>
</dbReference>
<sequence>MRGGWKEERLSEISSSIASGKNIDHKGPYPLYGSTGIIGTTDKPYHEGPMLLVARVGANAGFLQLVNEKCGVSDNTLIVKPKDPVTDNYLFQYFKFFNLNRFIYGSGQPLITGGMLKKMPVRYGLKEERETLIDYFTSLDSQISASTSRLASLKQMNAASLQAMFPQEGEAVPKIRFKGFEGEWKKVKLGKLFSERIENNVDGEMLSVTMNNGIIKAAENGRFDNSNSDKSKYKVVKVGDIAYNSMRMWQGASGCSQYEGIVSPAYTVVVPNANIHSLFFAYLFKTIPMINLFRLHSQGLTKDTWNLKYPAFSIIEVSYPESKAEQQAIATYFTSLDRQISLQSQRLEKLKQIKSACLDKMFV</sequence>
<comment type="caution">
    <text evidence="5">The sequence shown here is derived from an EMBL/GenBank/DDBJ whole genome shotgun (WGS) entry which is preliminary data.</text>
</comment>
<accession>A0A6I2TRI3</accession>
<dbReference type="CDD" id="cd17266">
    <property type="entry name" value="RMtype1_S_Sau1132ORF3780P-TRD2-CR2_like"/>
    <property type="match status" value="1"/>
</dbReference>
<dbReference type="PANTHER" id="PTHR30408">
    <property type="entry name" value="TYPE-1 RESTRICTION ENZYME ECOKI SPECIFICITY PROTEIN"/>
    <property type="match status" value="1"/>
</dbReference>
<dbReference type="RefSeq" id="WP_154480067.1">
    <property type="nucleotide sequence ID" value="NZ_VUNF01000001.1"/>
</dbReference>
<keyword evidence="2" id="KW-0680">Restriction system</keyword>
<evidence type="ECO:0000256" key="1">
    <source>
        <dbReference type="ARBA" id="ARBA00010923"/>
    </source>
</evidence>
<dbReference type="SUPFAM" id="SSF116734">
    <property type="entry name" value="DNA methylase specificity domain"/>
    <property type="match status" value="2"/>
</dbReference>
<keyword evidence="3" id="KW-0238">DNA-binding</keyword>
<dbReference type="Pfam" id="PF01420">
    <property type="entry name" value="Methylase_S"/>
    <property type="match status" value="2"/>
</dbReference>